<dbReference type="InterPro" id="IPR003347">
    <property type="entry name" value="JmjC_dom"/>
</dbReference>
<dbReference type="GO" id="GO:0141052">
    <property type="term" value="F:histone H3 demethylase activity"/>
    <property type="evidence" value="ECO:0007669"/>
    <property type="project" value="UniProtKB-ARBA"/>
</dbReference>
<dbReference type="GO" id="GO:0010468">
    <property type="term" value="P:regulation of gene expression"/>
    <property type="evidence" value="ECO:0007669"/>
    <property type="project" value="TreeGrafter"/>
</dbReference>
<keyword evidence="2" id="KW-0408">Iron</keyword>
<evidence type="ECO:0000313" key="4">
    <source>
        <dbReference type="EMBL" id="THF96972.1"/>
    </source>
</evidence>
<gene>
    <name evidence="4" type="ORF">TEA_026090</name>
</gene>
<organism evidence="4 5">
    <name type="scientific">Camellia sinensis var. sinensis</name>
    <name type="common">China tea</name>
    <dbReference type="NCBI Taxonomy" id="542762"/>
    <lineage>
        <taxon>Eukaryota</taxon>
        <taxon>Viridiplantae</taxon>
        <taxon>Streptophyta</taxon>
        <taxon>Embryophyta</taxon>
        <taxon>Tracheophyta</taxon>
        <taxon>Spermatophyta</taxon>
        <taxon>Magnoliopsida</taxon>
        <taxon>eudicotyledons</taxon>
        <taxon>Gunneridae</taxon>
        <taxon>Pentapetalae</taxon>
        <taxon>asterids</taxon>
        <taxon>Ericales</taxon>
        <taxon>Theaceae</taxon>
        <taxon>Camellia</taxon>
    </lineage>
</organism>
<dbReference type="GO" id="GO:0000785">
    <property type="term" value="C:chromatin"/>
    <property type="evidence" value="ECO:0007669"/>
    <property type="project" value="TreeGrafter"/>
</dbReference>
<dbReference type="Pfam" id="PF02373">
    <property type="entry name" value="JmjC"/>
    <property type="match status" value="1"/>
</dbReference>
<dbReference type="Proteomes" id="UP000306102">
    <property type="component" value="Unassembled WGS sequence"/>
</dbReference>
<dbReference type="SUPFAM" id="SSF51197">
    <property type="entry name" value="Clavaminate synthase-like"/>
    <property type="match status" value="1"/>
</dbReference>
<dbReference type="PANTHER" id="PTHR10694:SF33">
    <property type="entry name" value="LYSINE-SPECIFIC DEMETHYLASE 5"/>
    <property type="match status" value="1"/>
</dbReference>
<dbReference type="SMART" id="SM00558">
    <property type="entry name" value="JmjC"/>
    <property type="match status" value="1"/>
</dbReference>
<dbReference type="AlphaFoldDB" id="A0A4S4D3U9"/>
<dbReference type="GO" id="GO:0005634">
    <property type="term" value="C:nucleus"/>
    <property type="evidence" value="ECO:0007669"/>
    <property type="project" value="TreeGrafter"/>
</dbReference>
<dbReference type="Gene3D" id="2.60.120.650">
    <property type="entry name" value="Cupin"/>
    <property type="match status" value="2"/>
</dbReference>
<feature type="domain" description="JmjC" evidence="3">
    <location>
        <begin position="204"/>
        <end position="363"/>
    </location>
</feature>
<dbReference type="GO" id="GO:0046872">
    <property type="term" value="F:metal ion binding"/>
    <property type="evidence" value="ECO:0007669"/>
    <property type="project" value="UniProtKB-KW"/>
</dbReference>
<dbReference type="STRING" id="542762.A0A4S4D3U9"/>
<protein>
    <recommendedName>
        <fullName evidence="3">JmjC domain-containing protein</fullName>
    </recommendedName>
</protein>
<dbReference type="EMBL" id="SDRB02012688">
    <property type="protein sequence ID" value="THF96972.1"/>
    <property type="molecule type" value="Genomic_DNA"/>
</dbReference>
<evidence type="ECO:0000313" key="5">
    <source>
        <dbReference type="Proteomes" id="UP000306102"/>
    </source>
</evidence>
<keyword evidence="5" id="KW-1185">Reference proteome</keyword>
<sequence length="392" mass="44192">MDNMTRYCYHNIWCVPNALRYSSLDLSEACHERLEQIPSKRLCYPDDQIGQAKMKHKSPPTMESAISLDIVDVTNMKANKKAMGASSKCKVDKFGSIDVEWIDKISECPVYRPSKEEFEVPFVYLQNIAPDASKHVIALISSIPVGIVLKEARDFKFTTKVQTLWLAEWGTNDKVNFFMRGREFWKDMARGKKRTVEYGVNVDGSAFSCALHDQLGRSKWNLKISDTSTPSQINIAIVGNRNSVLIIITFCAPKTLYGVPSHAAPEFEKVVQHYVYSGAILSTSGKDGAFGVLMDKPTMFPPNILLQQDAPVYKAVQLPGEFIITFPRSYHAGFSHGPKLVSVMHFFAGCQLFLVKNFSARKQCFFQSLQIRKIVPLWTQSLSIMSRSLLHA</sequence>
<keyword evidence="1" id="KW-0479">Metal-binding</keyword>
<evidence type="ECO:0000256" key="1">
    <source>
        <dbReference type="ARBA" id="ARBA00022723"/>
    </source>
</evidence>
<name>A0A4S4D3U9_CAMSN</name>
<dbReference type="PANTHER" id="PTHR10694">
    <property type="entry name" value="LYSINE-SPECIFIC DEMETHYLASE"/>
    <property type="match status" value="1"/>
</dbReference>
<reference evidence="4 5" key="1">
    <citation type="journal article" date="2018" name="Proc. Natl. Acad. Sci. U.S.A.">
        <title>Draft genome sequence of Camellia sinensis var. sinensis provides insights into the evolution of the tea genome and tea quality.</title>
        <authorList>
            <person name="Wei C."/>
            <person name="Yang H."/>
            <person name="Wang S."/>
            <person name="Zhao J."/>
            <person name="Liu C."/>
            <person name="Gao L."/>
            <person name="Xia E."/>
            <person name="Lu Y."/>
            <person name="Tai Y."/>
            <person name="She G."/>
            <person name="Sun J."/>
            <person name="Cao H."/>
            <person name="Tong W."/>
            <person name="Gao Q."/>
            <person name="Li Y."/>
            <person name="Deng W."/>
            <person name="Jiang X."/>
            <person name="Wang W."/>
            <person name="Chen Q."/>
            <person name="Zhang S."/>
            <person name="Li H."/>
            <person name="Wu J."/>
            <person name="Wang P."/>
            <person name="Li P."/>
            <person name="Shi C."/>
            <person name="Zheng F."/>
            <person name="Jian J."/>
            <person name="Huang B."/>
            <person name="Shan D."/>
            <person name="Shi M."/>
            <person name="Fang C."/>
            <person name="Yue Y."/>
            <person name="Li F."/>
            <person name="Li D."/>
            <person name="Wei S."/>
            <person name="Han B."/>
            <person name="Jiang C."/>
            <person name="Yin Y."/>
            <person name="Xia T."/>
            <person name="Zhang Z."/>
            <person name="Bennetzen J.L."/>
            <person name="Zhao S."/>
            <person name="Wan X."/>
        </authorList>
    </citation>
    <scope>NUCLEOTIDE SEQUENCE [LARGE SCALE GENOMIC DNA]</scope>
    <source>
        <strain evidence="5">cv. Shuchazao</strain>
        <tissue evidence="4">Leaf</tissue>
    </source>
</reference>
<evidence type="ECO:0000259" key="3">
    <source>
        <dbReference type="SMART" id="SM00558"/>
    </source>
</evidence>
<comment type="caution">
    <text evidence="4">The sequence shown here is derived from an EMBL/GenBank/DDBJ whole genome shotgun (WGS) entry which is preliminary data.</text>
</comment>
<accession>A0A4S4D3U9</accession>
<proteinExistence type="predicted"/>
<evidence type="ECO:0000256" key="2">
    <source>
        <dbReference type="ARBA" id="ARBA00023004"/>
    </source>
</evidence>